<dbReference type="PROSITE" id="PS52016">
    <property type="entry name" value="TONB_DEPENDENT_REC_3"/>
    <property type="match status" value="1"/>
</dbReference>
<name>A0A2P8CIL2_9BACT</name>
<dbReference type="Gene3D" id="2.40.170.20">
    <property type="entry name" value="TonB-dependent receptor, beta-barrel domain"/>
    <property type="match status" value="1"/>
</dbReference>
<accession>A0A2P8CIL2</accession>
<gene>
    <name evidence="14" type="ORF">CLV93_102599</name>
</gene>
<dbReference type="Pfam" id="PF13715">
    <property type="entry name" value="CarbopepD_reg_2"/>
    <property type="match status" value="1"/>
</dbReference>
<feature type="region of interest" description="Disordered" evidence="10">
    <location>
        <begin position="896"/>
        <end position="917"/>
    </location>
</feature>
<comment type="similarity">
    <text evidence="8 9">Belongs to the TonB-dependent receptor family.</text>
</comment>
<feature type="chain" id="PRO_5015126377" evidence="11">
    <location>
        <begin position="22"/>
        <end position="1006"/>
    </location>
</feature>
<evidence type="ECO:0000256" key="11">
    <source>
        <dbReference type="SAM" id="SignalP"/>
    </source>
</evidence>
<sequence length="1006" mass="110678">MRRFLLLVAAMMVAFSSVAQKRTVTGMVTDQSGAPLPGVNIVVKGTTNGTITDFDGKYQLDAKASDVLKFSFLGYIPQEIPASNSVINVQLKEDTKSLDEVVVVGYGTQKKSDITGAVASVSADDLKGQPVSSVDQALQGRVAGVQITSNSGAPGGSISVRVRGIGTINDADPLYVVDGLPVGNINFLNPNDIASVEILKDASASAIYGSRGANGVVLITTKKGKLNSKASVNLDVYYGVQKVINNWKTTTGPEWYSIQQELNKTRTSPIDLSLVDKNQNTDWFNAITRVAPMQNYNFGVTGGSKAMTYALSIGHLNQEGTVEGSSFERTTGKLNVDYQVSKRFKIGTNLNIEHSKKYSISEENYHVGVINTAIKIEPVIPVWKDKANHVYDYSKFTDYPNPVAAIQYDNSHSEKLQLVGNVYGELELAKGLKAKTSFGQSSYRTDSYNFTPVYSVNINQQNLVNKVYRGYNRGDYWSWENTLNYDGTFGKHSLSALAGYTMEEGNYEWFSASKTNIPNEDPSMWYLDAAADGDLASGSASSVSMMSFLGRINYSYDNKYLATVNFRADASSKFPKENRWGYFPSVALGWKISKESFLENATWLTNLKLRAGWGQIGNQNIGSYPYQETMNGNSQYRYLFGMTPTIDQGYVVTGMVDQSIKWETVESLNFGVDASFFDDRLQTTIDWYNKKTKDMLVNVPIPYYYGYESGPTSNVGSVKNNGLEVSVSYRDRISNKLSYNVGFNIATVKNEVLSLGNGEPIAGGYYYGGNATRTEEGEPIGYFYGYKTDGVFQSQQEINNAPVQEGSSNEDLKPGDLKFVDVNGDGVVNDEDKTYLGSPIPKFTYGFNLGITYGAFDLSAFVQGSQGNKIFNAMKTHLYNFDETNKSTDMLNSWTPSNTNTDMPRLNGNDKNNTNRTSDRFVEDGSYARLKNITLGYTLPKSLVQKAGIASLRFYVSGQNLVTITNYSGADPEIGQNSTTNYLSRGVDIGTYPQAQTYVFGVKLGF</sequence>
<dbReference type="NCBIfam" id="TIGR04057">
    <property type="entry name" value="SusC_RagA_signa"/>
    <property type="match status" value="1"/>
</dbReference>
<evidence type="ECO:0000256" key="4">
    <source>
        <dbReference type="ARBA" id="ARBA00022692"/>
    </source>
</evidence>
<keyword evidence="7 8" id="KW-0998">Cell outer membrane</keyword>
<dbReference type="InterPro" id="IPR039426">
    <property type="entry name" value="TonB-dep_rcpt-like"/>
</dbReference>
<evidence type="ECO:0000256" key="2">
    <source>
        <dbReference type="ARBA" id="ARBA00022448"/>
    </source>
</evidence>
<dbReference type="AlphaFoldDB" id="A0A2P8CIL2"/>
<dbReference type="SUPFAM" id="SSF49464">
    <property type="entry name" value="Carboxypeptidase regulatory domain-like"/>
    <property type="match status" value="1"/>
</dbReference>
<dbReference type="Pfam" id="PF07715">
    <property type="entry name" value="Plug"/>
    <property type="match status" value="1"/>
</dbReference>
<feature type="signal peptide" evidence="11">
    <location>
        <begin position="1"/>
        <end position="21"/>
    </location>
</feature>
<dbReference type="InterPro" id="IPR023996">
    <property type="entry name" value="TonB-dep_OMP_SusC/RagA"/>
</dbReference>
<dbReference type="InterPro" id="IPR012910">
    <property type="entry name" value="Plug_dom"/>
</dbReference>
<dbReference type="InterPro" id="IPR036942">
    <property type="entry name" value="Beta-barrel_TonB_sf"/>
</dbReference>
<evidence type="ECO:0000256" key="9">
    <source>
        <dbReference type="RuleBase" id="RU003357"/>
    </source>
</evidence>
<dbReference type="Gene3D" id="2.60.40.1120">
    <property type="entry name" value="Carboxypeptidase-like, regulatory domain"/>
    <property type="match status" value="1"/>
</dbReference>
<protein>
    <submittedName>
        <fullName evidence="14">TonB-linked SusC/RagA family outer membrane protein</fullName>
    </submittedName>
</protein>
<evidence type="ECO:0000256" key="8">
    <source>
        <dbReference type="PROSITE-ProRule" id="PRU01360"/>
    </source>
</evidence>
<evidence type="ECO:0000256" key="1">
    <source>
        <dbReference type="ARBA" id="ARBA00004571"/>
    </source>
</evidence>
<dbReference type="OrthoDB" id="1109428at2"/>
<organism evidence="14 15">
    <name type="scientific">Prolixibacter denitrificans</name>
    <dbReference type="NCBI Taxonomy" id="1541063"/>
    <lineage>
        <taxon>Bacteria</taxon>
        <taxon>Pseudomonadati</taxon>
        <taxon>Bacteroidota</taxon>
        <taxon>Bacteroidia</taxon>
        <taxon>Marinilabiliales</taxon>
        <taxon>Prolixibacteraceae</taxon>
        <taxon>Prolixibacter</taxon>
    </lineage>
</organism>
<dbReference type="EMBL" id="PYGC01000002">
    <property type="protein sequence ID" value="PSK84808.1"/>
    <property type="molecule type" value="Genomic_DNA"/>
</dbReference>
<dbReference type="FunFam" id="2.170.130.10:FF:000009">
    <property type="entry name" value="SusC/RagA family TonB-linked outer membrane protein"/>
    <property type="match status" value="1"/>
</dbReference>
<dbReference type="InterPro" id="IPR000531">
    <property type="entry name" value="Beta-barrel_TonB"/>
</dbReference>
<dbReference type="Gene3D" id="2.170.130.10">
    <property type="entry name" value="TonB-dependent receptor, plug domain"/>
    <property type="match status" value="1"/>
</dbReference>
<reference evidence="14 15" key="1">
    <citation type="submission" date="2018-03" db="EMBL/GenBank/DDBJ databases">
        <title>Genomic Encyclopedia of Archaeal and Bacterial Type Strains, Phase II (KMG-II): from individual species to whole genera.</title>
        <authorList>
            <person name="Goeker M."/>
        </authorList>
    </citation>
    <scope>NUCLEOTIDE SEQUENCE [LARGE SCALE GENOMIC DNA]</scope>
    <source>
        <strain evidence="14 15">DSM 27267</strain>
    </source>
</reference>
<dbReference type="RefSeq" id="WP_106541375.1">
    <property type="nucleotide sequence ID" value="NZ_BLAU01000001.1"/>
</dbReference>
<evidence type="ECO:0000256" key="7">
    <source>
        <dbReference type="ARBA" id="ARBA00023237"/>
    </source>
</evidence>
<evidence type="ECO:0000256" key="3">
    <source>
        <dbReference type="ARBA" id="ARBA00022452"/>
    </source>
</evidence>
<evidence type="ECO:0000256" key="6">
    <source>
        <dbReference type="ARBA" id="ARBA00023136"/>
    </source>
</evidence>
<evidence type="ECO:0000256" key="5">
    <source>
        <dbReference type="ARBA" id="ARBA00023077"/>
    </source>
</evidence>
<feature type="domain" description="TonB-dependent receptor plug" evidence="13">
    <location>
        <begin position="111"/>
        <end position="216"/>
    </location>
</feature>
<feature type="domain" description="TonB-dependent receptor-like beta-barrel" evidence="12">
    <location>
        <begin position="396"/>
        <end position="961"/>
    </location>
</feature>
<evidence type="ECO:0000256" key="10">
    <source>
        <dbReference type="SAM" id="MobiDB-lite"/>
    </source>
</evidence>
<dbReference type="InterPro" id="IPR023997">
    <property type="entry name" value="TonB-dep_OMP_SusC/RagA_CS"/>
</dbReference>
<dbReference type="GO" id="GO:0009279">
    <property type="term" value="C:cell outer membrane"/>
    <property type="evidence" value="ECO:0007669"/>
    <property type="project" value="UniProtKB-SubCell"/>
</dbReference>
<dbReference type="InterPro" id="IPR008969">
    <property type="entry name" value="CarboxyPept-like_regulatory"/>
</dbReference>
<keyword evidence="11" id="KW-0732">Signal</keyword>
<keyword evidence="6 8" id="KW-0472">Membrane</keyword>
<dbReference type="Pfam" id="PF00593">
    <property type="entry name" value="TonB_dep_Rec_b-barrel"/>
    <property type="match status" value="1"/>
</dbReference>
<evidence type="ECO:0000313" key="14">
    <source>
        <dbReference type="EMBL" id="PSK84808.1"/>
    </source>
</evidence>
<dbReference type="Proteomes" id="UP000240621">
    <property type="component" value="Unassembled WGS sequence"/>
</dbReference>
<evidence type="ECO:0000259" key="13">
    <source>
        <dbReference type="Pfam" id="PF07715"/>
    </source>
</evidence>
<evidence type="ECO:0000259" key="12">
    <source>
        <dbReference type="Pfam" id="PF00593"/>
    </source>
</evidence>
<dbReference type="SUPFAM" id="SSF56935">
    <property type="entry name" value="Porins"/>
    <property type="match status" value="1"/>
</dbReference>
<keyword evidence="5 9" id="KW-0798">TonB box</keyword>
<dbReference type="NCBIfam" id="TIGR04056">
    <property type="entry name" value="OMP_RagA_SusC"/>
    <property type="match status" value="1"/>
</dbReference>
<proteinExistence type="inferred from homology"/>
<keyword evidence="4 8" id="KW-0812">Transmembrane</keyword>
<keyword evidence="3 8" id="KW-1134">Transmembrane beta strand</keyword>
<dbReference type="InterPro" id="IPR037066">
    <property type="entry name" value="Plug_dom_sf"/>
</dbReference>
<evidence type="ECO:0000313" key="15">
    <source>
        <dbReference type="Proteomes" id="UP000240621"/>
    </source>
</evidence>
<comment type="caution">
    <text evidence="14">The sequence shown here is derived from an EMBL/GenBank/DDBJ whole genome shotgun (WGS) entry which is preliminary data.</text>
</comment>
<keyword evidence="2 8" id="KW-0813">Transport</keyword>
<dbReference type="FunFam" id="2.60.40.1120:FF:000003">
    <property type="entry name" value="Outer membrane protein Omp121"/>
    <property type="match status" value="1"/>
</dbReference>
<comment type="subcellular location">
    <subcellularLocation>
        <location evidence="1 8">Cell outer membrane</location>
        <topology evidence="1 8">Multi-pass membrane protein</topology>
    </subcellularLocation>
</comment>